<evidence type="ECO:0000313" key="2">
    <source>
        <dbReference type="EMBL" id="GAA0606388.1"/>
    </source>
</evidence>
<feature type="transmembrane region" description="Helical" evidence="1">
    <location>
        <begin position="195"/>
        <end position="215"/>
    </location>
</feature>
<dbReference type="InterPro" id="IPR049458">
    <property type="entry name" value="EpsG-like"/>
</dbReference>
<feature type="transmembrane region" description="Helical" evidence="1">
    <location>
        <begin position="92"/>
        <end position="110"/>
    </location>
</feature>
<gene>
    <name evidence="2" type="ORF">GCM10009001_24530</name>
</gene>
<evidence type="ECO:0000256" key="1">
    <source>
        <dbReference type="SAM" id="Phobius"/>
    </source>
</evidence>
<dbReference type="EMBL" id="BAAADS010000017">
    <property type="protein sequence ID" value="GAA0606388.1"/>
    <property type="molecule type" value="Genomic_DNA"/>
</dbReference>
<feature type="transmembrane region" description="Helical" evidence="1">
    <location>
        <begin position="29"/>
        <end position="50"/>
    </location>
</feature>
<dbReference type="Proteomes" id="UP001500866">
    <property type="component" value="Unassembled WGS sequence"/>
</dbReference>
<feature type="transmembrane region" description="Helical" evidence="1">
    <location>
        <begin position="290"/>
        <end position="307"/>
    </location>
</feature>
<feature type="transmembrane region" description="Helical" evidence="1">
    <location>
        <begin position="264"/>
        <end position="284"/>
    </location>
</feature>
<sequence>MYIYFFTAILSSIFILLSRVIYKKNRFMGNLLAIFSFLILWITAAVRFNVGTDFLNYYSYINRLDSIEVKNNEYGMWILVHLIKIFTHEGQFFIVLTSFIITFFIFYTIYKRSSYPELSILMLFGLGFYFNSLNAIRQYIAISIIFYSVQYLFKAKVKFYVFSVFVAMMFHFSSIVTLIFMPLTRFKHFTIKIRFMVILGFMLILIFYNRILIYIIPDQYSFYLDTRFTEEGANYIFLILYLLITIVLYTFKRKLIYENSKNEYYMFIILIGTGVSLLATQSLIFMRIASYFTIFSILVLPDLVKIVKDKNLRFITYFGLICISLLGMLLFLNQNLSEVLPYKTFFSK</sequence>
<comment type="caution">
    <text evidence="2">The sequence shown here is derived from an EMBL/GenBank/DDBJ whole genome shotgun (WGS) entry which is preliminary data.</text>
</comment>
<proteinExistence type="predicted"/>
<feature type="transmembrane region" description="Helical" evidence="1">
    <location>
        <begin position="235"/>
        <end position="252"/>
    </location>
</feature>
<keyword evidence="3" id="KW-1185">Reference proteome</keyword>
<keyword evidence="1" id="KW-0812">Transmembrane</keyword>
<dbReference type="RefSeq" id="WP_343813491.1">
    <property type="nucleotide sequence ID" value="NZ_BAAADS010000017.1"/>
</dbReference>
<protein>
    <recommendedName>
        <fullName evidence="4">EpsG family protein</fullName>
    </recommendedName>
</protein>
<keyword evidence="1" id="KW-1133">Transmembrane helix</keyword>
<name>A0ABP3RA49_9BACI</name>
<feature type="transmembrane region" description="Helical" evidence="1">
    <location>
        <begin position="159"/>
        <end position="183"/>
    </location>
</feature>
<feature type="transmembrane region" description="Helical" evidence="1">
    <location>
        <begin position="314"/>
        <end position="332"/>
    </location>
</feature>
<feature type="transmembrane region" description="Helical" evidence="1">
    <location>
        <begin position="6"/>
        <end position="22"/>
    </location>
</feature>
<keyword evidence="1" id="KW-0472">Membrane</keyword>
<organism evidence="2 3">
    <name type="scientific">Virgibacillus siamensis</name>
    <dbReference type="NCBI Taxonomy" id="480071"/>
    <lineage>
        <taxon>Bacteria</taxon>
        <taxon>Bacillati</taxon>
        <taxon>Bacillota</taxon>
        <taxon>Bacilli</taxon>
        <taxon>Bacillales</taxon>
        <taxon>Bacillaceae</taxon>
        <taxon>Virgibacillus</taxon>
    </lineage>
</organism>
<dbReference type="Pfam" id="PF14897">
    <property type="entry name" value="EpsG"/>
    <property type="match status" value="1"/>
</dbReference>
<evidence type="ECO:0008006" key="4">
    <source>
        <dbReference type="Google" id="ProtNLM"/>
    </source>
</evidence>
<evidence type="ECO:0000313" key="3">
    <source>
        <dbReference type="Proteomes" id="UP001500866"/>
    </source>
</evidence>
<accession>A0ABP3RA49</accession>
<feature type="transmembrane region" description="Helical" evidence="1">
    <location>
        <begin position="122"/>
        <end position="147"/>
    </location>
</feature>
<reference evidence="3" key="1">
    <citation type="journal article" date="2019" name="Int. J. Syst. Evol. Microbiol.">
        <title>The Global Catalogue of Microorganisms (GCM) 10K type strain sequencing project: providing services to taxonomists for standard genome sequencing and annotation.</title>
        <authorList>
            <consortium name="The Broad Institute Genomics Platform"/>
            <consortium name="The Broad Institute Genome Sequencing Center for Infectious Disease"/>
            <person name="Wu L."/>
            <person name="Ma J."/>
        </authorList>
    </citation>
    <scope>NUCLEOTIDE SEQUENCE [LARGE SCALE GENOMIC DNA]</scope>
    <source>
        <strain evidence="3">JCM 15395</strain>
    </source>
</reference>